<organism evidence="2 3">
    <name type="scientific">Heracleum sosnowskyi</name>
    <dbReference type="NCBI Taxonomy" id="360622"/>
    <lineage>
        <taxon>Eukaryota</taxon>
        <taxon>Viridiplantae</taxon>
        <taxon>Streptophyta</taxon>
        <taxon>Embryophyta</taxon>
        <taxon>Tracheophyta</taxon>
        <taxon>Spermatophyta</taxon>
        <taxon>Magnoliopsida</taxon>
        <taxon>eudicotyledons</taxon>
        <taxon>Gunneridae</taxon>
        <taxon>Pentapetalae</taxon>
        <taxon>asterids</taxon>
        <taxon>campanulids</taxon>
        <taxon>Apiales</taxon>
        <taxon>Apiaceae</taxon>
        <taxon>Apioideae</taxon>
        <taxon>apioid superclade</taxon>
        <taxon>Tordylieae</taxon>
        <taxon>Tordyliinae</taxon>
        <taxon>Heracleum</taxon>
    </lineage>
</organism>
<feature type="region of interest" description="Disordered" evidence="1">
    <location>
        <begin position="35"/>
        <end position="63"/>
    </location>
</feature>
<gene>
    <name evidence="2" type="ORF">POM88_000305</name>
</gene>
<reference evidence="2" key="1">
    <citation type="submission" date="2023-02" db="EMBL/GenBank/DDBJ databases">
        <title>Genome of toxic invasive species Heracleum sosnowskyi carries increased number of genes despite the absence of recent whole-genome duplications.</title>
        <authorList>
            <person name="Schelkunov M."/>
            <person name="Shtratnikova V."/>
            <person name="Makarenko M."/>
            <person name="Klepikova A."/>
            <person name="Omelchenko D."/>
            <person name="Novikova G."/>
            <person name="Obukhova E."/>
            <person name="Bogdanov V."/>
            <person name="Penin A."/>
            <person name="Logacheva M."/>
        </authorList>
    </citation>
    <scope>NUCLEOTIDE SEQUENCE</scope>
    <source>
        <strain evidence="2">Hsosn_3</strain>
        <tissue evidence="2">Leaf</tissue>
    </source>
</reference>
<feature type="compositionally biased region" description="Polar residues" evidence="1">
    <location>
        <begin position="43"/>
        <end position="53"/>
    </location>
</feature>
<sequence>MDQTDRLTTAMNNITLDEEDEGAFEVEPEELVADNAQGDGFNANISSSLQGQRGDSPAEEDVESLDPKITPANMVVVAKGGNQGDKLIQKADMGGRQQNSNLRIITTELSPNQESNALVIIDNKRRRVGDGLEDVSLGLNTDMSMDSDDTNKLGYENTAGNSKNVYGASTQVGARLSL</sequence>
<dbReference type="Proteomes" id="UP001237642">
    <property type="component" value="Unassembled WGS sequence"/>
</dbReference>
<evidence type="ECO:0000256" key="1">
    <source>
        <dbReference type="SAM" id="MobiDB-lite"/>
    </source>
</evidence>
<evidence type="ECO:0000313" key="2">
    <source>
        <dbReference type="EMBL" id="KAK1400700.1"/>
    </source>
</evidence>
<keyword evidence="3" id="KW-1185">Reference proteome</keyword>
<accession>A0AAD8JA34</accession>
<proteinExistence type="predicted"/>
<dbReference type="AlphaFoldDB" id="A0AAD8JA34"/>
<feature type="region of interest" description="Disordered" evidence="1">
    <location>
        <begin position="1"/>
        <end position="23"/>
    </location>
</feature>
<protein>
    <submittedName>
        <fullName evidence="2">Uncharacterized protein</fullName>
    </submittedName>
</protein>
<comment type="caution">
    <text evidence="2">The sequence shown here is derived from an EMBL/GenBank/DDBJ whole genome shotgun (WGS) entry which is preliminary data.</text>
</comment>
<reference evidence="2" key="2">
    <citation type="submission" date="2023-05" db="EMBL/GenBank/DDBJ databases">
        <authorList>
            <person name="Schelkunov M.I."/>
        </authorList>
    </citation>
    <scope>NUCLEOTIDE SEQUENCE</scope>
    <source>
        <strain evidence="2">Hsosn_3</strain>
        <tissue evidence="2">Leaf</tissue>
    </source>
</reference>
<dbReference type="EMBL" id="JAUIZM010000001">
    <property type="protein sequence ID" value="KAK1400700.1"/>
    <property type="molecule type" value="Genomic_DNA"/>
</dbReference>
<name>A0AAD8JA34_9APIA</name>
<feature type="compositionally biased region" description="Polar residues" evidence="1">
    <location>
        <begin position="1"/>
        <end position="15"/>
    </location>
</feature>
<evidence type="ECO:0000313" key="3">
    <source>
        <dbReference type="Proteomes" id="UP001237642"/>
    </source>
</evidence>